<dbReference type="NCBIfam" id="NF033206">
    <property type="entry name" value="ScyE_fam"/>
    <property type="match status" value="1"/>
</dbReference>
<dbReference type="InterPro" id="IPR011042">
    <property type="entry name" value="6-blade_b-propeller_TolB-like"/>
</dbReference>
<dbReference type="SUPFAM" id="SSF101898">
    <property type="entry name" value="NHL repeat"/>
    <property type="match status" value="1"/>
</dbReference>
<gene>
    <name evidence="1" type="ORF">FHS68_002792</name>
</gene>
<dbReference type="Gene3D" id="2.120.10.30">
    <property type="entry name" value="TolB, C-terminal domain"/>
    <property type="match status" value="1"/>
</dbReference>
<dbReference type="InterPro" id="IPR048031">
    <property type="entry name" value="ScyD/ScyE-like"/>
</dbReference>
<proteinExistence type="predicted"/>
<accession>A0ABX0UPK6</accession>
<evidence type="ECO:0000313" key="2">
    <source>
        <dbReference type="Proteomes" id="UP001179181"/>
    </source>
</evidence>
<keyword evidence="2" id="KW-1185">Reference proteome</keyword>
<dbReference type="RefSeq" id="WP_167270996.1">
    <property type="nucleotide sequence ID" value="NZ_JAASQJ010000003.1"/>
</dbReference>
<evidence type="ECO:0008006" key="3">
    <source>
        <dbReference type="Google" id="ProtNLM"/>
    </source>
</evidence>
<reference evidence="1 2" key="1">
    <citation type="submission" date="2020-03" db="EMBL/GenBank/DDBJ databases">
        <title>Genomic Encyclopedia of Type Strains, Phase IV (KMG-IV): sequencing the most valuable type-strain genomes for metagenomic binning, comparative biology and taxonomic classification.</title>
        <authorList>
            <person name="Goeker M."/>
        </authorList>
    </citation>
    <scope>NUCLEOTIDE SEQUENCE [LARGE SCALE GENOMIC DNA]</scope>
    <source>
        <strain evidence="1 2">DSM 102865</strain>
    </source>
</reference>
<dbReference type="EMBL" id="JAASQJ010000003">
    <property type="protein sequence ID" value="NIJ53610.1"/>
    <property type="molecule type" value="Genomic_DNA"/>
</dbReference>
<comment type="caution">
    <text evidence="1">The sequence shown here is derived from an EMBL/GenBank/DDBJ whole genome shotgun (WGS) entry which is preliminary data.</text>
</comment>
<name>A0ABX0UPK6_9BACT</name>
<dbReference type="Proteomes" id="UP001179181">
    <property type="component" value="Unassembled WGS sequence"/>
</dbReference>
<dbReference type="PROSITE" id="PS51257">
    <property type="entry name" value="PROKAR_LIPOPROTEIN"/>
    <property type="match status" value="1"/>
</dbReference>
<protein>
    <recommendedName>
        <fullName evidence="3">ScyD/ScyE family protein</fullName>
    </recommendedName>
</protein>
<evidence type="ECO:0000313" key="1">
    <source>
        <dbReference type="EMBL" id="NIJ53610.1"/>
    </source>
</evidence>
<organism evidence="1 2">
    <name type="scientific">Dyadobacter arcticus</name>
    <dbReference type="NCBI Taxonomy" id="1078754"/>
    <lineage>
        <taxon>Bacteria</taxon>
        <taxon>Pseudomonadati</taxon>
        <taxon>Bacteroidota</taxon>
        <taxon>Cytophagia</taxon>
        <taxon>Cytophagales</taxon>
        <taxon>Spirosomataceae</taxon>
        <taxon>Dyadobacter</taxon>
    </lineage>
</organism>
<sequence length="333" mass="35857">MKKRFLQASSVYLLFFLGVLGCVDHYIPGDPIPEPTSLVAAPFAGGLRAPIGMDVDDKGNLWISEAGTGKNDGAIVMITPGGVKTTVLQGFQSAKGPEAVEGISHVLYDNGTLYILHGIEGRLYIADVKNFKSGDLPMALNLIPFEEHGTFVKSFNFTTPLNSNLYGLTLGPGGHLYVTDAGANAIFKRDKNTKEFTFFAKIPDVAPNTDAVATGIVFDGTKFLVSTLSGGPFFDGTAKIFEVSTTGVVGIYREKFTTLTHLTLTSGNKPLVISLAKFDLMKGEFTPFSGKVLNEDGAILLDNQMMPTDIKRSGPKEFYLLSYALGTVQKLTY</sequence>